<keyword evidence="9" id="KW-0961">Cell wall biogenesis/degradation</keyword>
<evidence type="ECO:0000256" key="7">
    <source>
        <dbReference type="ARBA" id="ARBA00022989"/>
    </source>
</evidence>
<gene>
    <name evidence="14" type="ORF">ACFOZY_11860</name>
</gene>
<dbReference type="Pfam" id="PF00905">
    <property type="entry name" value="Transpeptidase"/>
    <property type="match status" value="1"/>
</dbReference>
<dbReference type="RefSeq" id="WP_378155689.1">
    <property type="nucleotide sequence ID" value="NZ_JBHSEC010000019.1"/>
</dbReference>
<dbReference type="Gene3D" id="3.40.710.10">
    <property type="entry name" value="DD-peptidase/beta-lactamase superfamily"/>
    <property type="match status" value="1"/>
</dbReference>
<dbReference type="InterPro" id="IPR001460">
    <property type="entry name" value="PCN-bd_Tpept"/>
</dbReference>
<sequence length="744" mass="84058">MGRLRKSTKKRKSLKAKQRQHIAFRMNILFFSIFILFSLLIFRLGYLQIVKGEDYVRALERTEEIPVNTSVPRGRIYDKYGRILVDNEPKNAITYTKMQDTKQTDMLEIAKKLAKLIDLKSDRVTLRDKQDFWITNNRDAAYEKVPEDEQKEIQAIEDLSEKEVQQEIDKRVRERITQEELDTLTETDLEVLAIYREMLSGYALAPQIIKSDVEPAEFARVSERLGELPGVNTTTDWERVKNVPKGTVAILGGTTTPQKGIPADKLDYFLARGYSRNDRVGTSYLEFQYEEVLQGQKTVVKNLTNSKGQVVDTVPVIEGKPGKDLVLTIDSELQLEVEKIVEKNLLDAKKKPGTKYLDRAFIIMMDPKTGDVLSMVGKQLYKDEAGKTQFLDYSYGSFTTAYEAGSVVKPATILTAYQNDIIEPGTTLIDEPIKLAGTNGTKSSVFNRSGRIPVNDLYAIERSSNVYMFKIALLSAGLQYTPNMPLRVMPEKLNLFRSGFSQFGLGVNTGIDLPNEVTGVQSDLKDGGNLLDYTIGQFDTYTPLQLAQYVSTIANGGYRIQPHIVKEIREPSEDGVSMGPVIQEIGPVILNRVNNSDNEINRIKEGMKRVYYGDRGSARSWFKDTDYVAAGKTGTAQSFAYDEKEKKVHETLNVSHIGFAPFDNPEVAYAIVVPYVTTDDDHTTYVNNMIARQALDKYFELKEKNMKNGLMEEAVPQPIKPSITDVRIQETEEEEETITTNPEN</sequence>
<dbReference type="Proteomes" id="UP001595817">
    <property type="component" value="Unassembled WGS sequence"/>
</dbReference>
<evidence type="ECO:0000256" key="4">
    <source>
        <dbReference type="ARBA" id="ARBA00022692"/>
    </source>
</evidence>
<dbReference type="Gene3D" id="3.90.1310.10">
    <property type="entry name" value="Penicillin-binding protein 2a (Domain 2)"/>
    <property type="match status" value="1"/>
</dbReference>
<evidence type="ECO:0000259" key="12">
    <source>
        <dbReference type="Pfam" id="PF00905"/>
    </source>
</evidence>
<comment type="subcellular location">
    <subcellularLocation>
        <location evidence="1">Cell membrane</location>
        <topology evidence="1">Single-pass membrane protein</topology>
    </subcellularLocation>
</comment>
<dbReference type="InterPro" id="IPR005311">
    <property type="entry name" value="PBP_dimer"/>
</dbReference>
<accession>A0ABV8X7X9</accession>
<evidence type="ECO:0000256" key="8">
    <source>
        <dbReference type="ARBA" id="ARBA00023136"/>
    </source>
</evidence>
<evidence type="ECO:0000313" key="15">
    <source>
        <dbReference type="Proteomes" id="UP001595817"/>
    </source>
</evidence>
<comment type="similarity">
    <text evidence="2">Belongs to the transpeptidase family.</text>
</comment>
<comment type="caution">
    <text evidence="14">The sequence shown here is derived from an EMBL/GenBank/DDBJ whole genome shotgun (WGS) entry which is preliminary data.</text>
</comment>
<keyword evidence="6" id="KW-0573">Peptidoglycan synthesis</keyword>
<dbReference type="PANTHER" id="PTHR30627:SF2">
    <property type="entry name" value="PEPTIDOGLYCAN D,D-TRANSPEPTIDASE MRDA"/>
    <property type="match status" value="1"/>
</dbReference>
<dbReference type="Pfam" id="PF03717">
    <property type="entry name" value="PBP_dimer"/>
    <property type="match status" value="1"/>
</dbReference>
<feature type="domain" description="Penicillin-binding protein dimerisation" evidence="13">
    <location>
        <begin position="70"/>
        <end position="313"/>
    </location>
</feature>
<dbReference type="InterPro" id="IPR012338">
    <property type="entry name" value="Beta-lactam/transpept-like"/>
</dbReference>
<name>A0ABV8X7X9_9LACT</name>
<reference evidence="15" key="1">
    <citation type="journal article" date="2019" name="Int. J. Syst. Evol. Microbiol.">
        <title>The Global Catalogue of Microorganisms (GCM) 10K type strain sequencing project: providing services to taxonomists for standard genome sequencing and annotation.</title>
        <authorList>
            <consortium name="The Broad Institute Genomics Platform"/>
            <consortium name="The Broad Institute Genome Sequencing Center for Infectious Disease"/>
            <person name="Wu L."/>
            <person name="Ma J."/>
        </authorList>
    </citation>
    <scope>NUCLEOTIDE SEQUENCE [LARGE SCALE GENOMIC DNA]</scope>
    <source>
        <strain evidence="15">CCUG 59778</strain>
    </source>
</reference>
<dbReference type="InterPro" id="IPR036138">
    <property type="entry name" value="PBP_dimer_sf"/>
</dbReference>
<evidence type="ECO:0000256" key="3">
    <source>
        <dbReference type="ARBA" id="ARBA00022475"/>
    </source>
</evidence>
<evidence type="ECO:0000256" key="1">
    <source>
        <dbReference type="ARBA" id="ARBA00004162"/>
    </source>
</evidence>
<proteinExistence type="inferred from homology"/>
<evidence type="ECO:0000256" key="2">
    <source>
        <dbReference type="ARBA" id="ARBA00007171"/>
    </source>
</evidence>
<keyword evidence="8 11" id="KW-0472">Membrane</keyword>
<keyword evidence="3" id="KW-1003">Cell membrane</keyword>
<evidence type="ECO:0000256" key="5">
    <source>
        <dbReference type="ARBA" id="ARBA00022960"/>
    </source>
</evidence>
<evidence type="ECO:0000313" key="14">
    <source>
        <dbReference type="EMBL" id="MFC4411114.1"/>
    </source>
</evidence>
<dbReference type="EMBL" id="JBHSEC010000019">
    <property type="protein sequence ID" value="MFC4411114.1"/>
    <property type="molecule type" value="Genomic_DNA"/>
</dbReference>
<dbReference type="SUPFAM" id="SSF56601">
    <property type="entry name" value="beta-lactamase/transpeptidase-like"/>
    <property type="match status" value="1"/>
</dbReference>
<keyword evidence="4 11" id="KW-0812">Transmembrane</keyword>
<dbReference type="Gene3D" id="1.10.10.1230">
    <property type="entry name" value="Penicillin-binding protein, N-terminal non-catalytic domain, head sub-domain"/>
    <property type="match status" value="1"/>
</dbReference>
<dbReference type="SUPFAM" id="SSF56519">
    <property type="entry name" value="Penicillin binding protein dimerisation domain"/>
    <property type="match status" value="1"/>
</dbReference>
<keyword evidence="7 11" id="KW-1133">Transmembrane helix</keyword>
<feature type="domain" description="Penicillin-binding protein transpeptidase" evidence="12">
    <location>
        <begin position="361"/>
        <end position="694"/>
    </location>
</feature>
<dbReference type="InterPro" id="IPR050515">
    <property type="entry name" value="Beta-lactam/transpept"/>
</dbReference>
<evidence type="ECO:0000256" key="10">
    <source>
        <dbReference type="SAM" id="MobiDB-lite"/>
    </source>
</evidence>
<evidence type="ECO:0000256" key="6">
    <source>
        <dbReference type="ARBA" id="ARBA00022984"/>
    </source>
</evidence>
<keyword evidence="5" id="KW-0133">Cell shape</keyword>
<dbReference type="PANTHER" id="PTHR30627">
    <property type="entry name" value="PEPTIDOGLYCAN D,D-TRANSPEPTIDASE"/>
    <property type="match status" value="1"/>
</dbReference>
<protein>
    <submittedName>
        <fullName evidence="14">Peptidoglycan D,D-transpeptidase FtsI family protein</fullName>
    </submittedName>
</protein>
<evidence type="ECO:0000256" key="11">
    <source>
        <dbReference type="SAM" id="Phobius"/>
    </source>
</evidence>
<keyword evidence="15" id="KW-1185">Reference proteome</keyword>
<feature type="region of interest" description="Disordered" evidence="10">
    <location>
        <begin position="722"/>
        <end position="744"/>
    </location>
</feature>
<evidence type="ECO:0000256" key="9">
    <source>
        <dbReference type="ARBA" id="ARBA00023316"/>
    </source>
</evidence>
<evidence type="ECO:0000259" key="13">
    <source>
        <dbReference type="Pfam" id="PF03717"/>
    </source>
</evidence>
<feature type="transmembrane region" description="Helical" evidence="11">
    <location>
        <begin position="21"/>
        <end position="42"/>
    </location>
</feature>
<organism evidence="14 15">
    <name type="scientific">Chungangia koreensis</name>
    <dbReference type="NCBI Taxonomy" id="752657"/>
    <lineage>
        <taxon>Bacteria</taxon>
        <taxon>Bacillati</taxon>
        <taxon>Bacillota</taxon>
        <taxon>Bacilli</taxon>
        <taxon>Lactobacillales</taxon>
        <taxon>Chungangia</taxon>
    </lineage>
</organism>